<feature type="region of interest" description="Disordered" evidence="1">
    <location>
        <begin position="345"/>
        <end position="371"/>
    </location>
</feature>
<comment type="caution">
    <text evidence="2">The sequence shown here is derived from an EMBL/GenBank/DDBJ whole genome shotgun (WGS) entry which is preliminary data.</text>
</comment>
<organism evidence="2 3">
    <name type="scientific">Crotalus adamanteus</name>
    <name type="common">Eastern diamondback rattlesnake</name>
    <dbReference type="NCBI Taxonomy" id="8729"/>
    <lineage>
        <taxon>Eukaryota</taxon>
        <taxon>Metazoa</taxon>
        <taxon>Chordata</taxon>
        <taxon>Craniata</taxon>
        <taxon>Vertebrata</taxon>
        <taxon>Euteleostomi</taxon>
        <taxon>Lepidosauria</taxon>
        <taxon>Squamata</taxon>
        <taxon>Bifurcata</taxon>
        <taxon>Unidentata</taxon>
        <taxon>Episquamata</taxon>
        <taxon>Toxicofera</taxon>
        <taxon>Serpentes</taxon>
        <taxon>Colubroidea</taxon>
        <taxon>Viperidae</taxon>
        <taxon>Crotalinae</taxon>
        <taxon>Crotalus</taxon>
    </lineage>
</organism>
<gene>
    <name evidence="2" type="ORF">NXF25_009923</name>
</gene>
<feature type="region of interest" description="Disordered" evidence="1">
    <location>
        <begin position="210"/>
        <end position="264"/>
    </location>
</feature>
<keyword evidence="3" id="KW-1185">Reference proteome</keyword>
<sequence length="541" mass="57330">MPTSFPQGASRGRSQETGVHLHTPTLGRFGSSCLGAGSRELLTQRKKGVSSASDACGPPPCSQDSAVMVPHRPPGSGLLLLLLLLLCLLGGPDRLPAAQSLPGASGGPSPGAPGDGSLPGAGRVKRGWVWNQFFVVEEYTGTEPLYVGKVKAVGERETAPVLDSEPLQGDGGWAGGEMAWQPGKAVPLKAGSPGEDLALAASRGSLVTTSFPAAARTPKSPVRQPFPPRELQPPEATQPCRRRGCRQQSTGSPPPTSASWTGVAFPPISMPLPERGCQWSLAPAGLGGECSVLPSSRTELSPQLLHVEAAERERRKWRMGFPFPSTKRFLQCKVFSLGEGGRCRMPLPKASPKGASSSGPREAGRDLGGPGPLPHRLFSAGRSGSLNWLSALMESSASCSETVPSSSSGTLWDLPSIWPRRTESIWSLDGLHSSLFHSKKLPPVSLGGRGTAWRRGSPGHPTLGTRQRRVERERERLFNAWGKPSVRGPAPEPSARPERHSLGEVIWLRGRRSIQPTPTGLHWEGGSGKLGTPQTPRTGQD</sequence>
<evidence type="ECO:0000313" key="3">
    <source>
        <dbReference type="Proteomes" id="UP001474421"/>
    </source>
</evidence>
<feature type="region of interest" description="Disordered" evidence="1">
    <location>
        <begin position="44"/>
        <end position="63"/>
    </location>
</feature>
<dbReference type="AlphaFoldDB" id="A0AAW1BTL1"/>
<evidence type="ECO:0000256" key="1">
    <source>
        <dbReference type="SAM" id="MobiDB-lite"/>
    </source>
</evidence>
<name>A0AAW1BTL1_CROAD</name>
<feature type="region of interest" description="Disordered" evidence="1">
    <location>
        <begin position="99"/>
        <end position="120"/>
    </location>
</feature>
<evidence type="ECO:0000313" key="2">
    <source>
        <dbReference type="EMBL" id="KAK9405096.1"/>
    </source>
</evidence>
<protein>
    <submittedName>
        <fullName evidence="2">Cadherin-22</fullName>
    </submittedName>
</protein>
<reference evidence="2 3" key="1">
    <citation type="journal article" date="2024" name="Proc. Natl. Acad. Sci. U.S.A.">
        <title>The genetic regulatory architecture and epigenomic basis for age-related changes in rattlesnake venom.</title>
        <authorList>
            <person name="Hogan M.P."/>
            <person name="Holding M.L."/>
            <person name="Nystrom G.S."/>
            <person name="Colston T.J."/>
            <person name="Bartlett D.A."/>
            <person name="Mason A.J."/>
            <person name="Ellsworth S.A."/>
            <person name="Rautsaw R.M."/>
            <person name="Lawrence K.C."/>
            <person name="Strickland J.L."/>
            <person name="He B."/>
            <person name="Fraser P."/>
            <person name="Margres M.J."/>
            <person name="Gilbert D.M."/>
            <person name="Gibbs H.L."/>
            <person name="Parkinson C.L."/>
            <person name="Rokyta D.R."/>
        </authorList>
    </citation>
    <scope>NUCLEOTIDE SEQUENCE [LARGE SCALE GENOMIC DNA]</scope>
    <source>
        <strain evidence="2">DRR0105</strain>
    </source>
</reference>
<dbReference type="Proteomes" id="UP001474421">
    <property type="component" value="Unassembled WGS sequence"/>
</dbReference>
<feature type="compositionally biased region" description="Polar residues" evidence="1">
    <location>
        <begin position="532"/>
        <end position="541"/>
    </location>
</feature>
<feature type="region of interest" description="Disordered" evidence="1">
    <location>
        <begin position="449"/>
        <end position="468"/>
    </location>
</feature>
<feature type="region of interest" description="Disordered" evidence="1">
    <location>
        <begin position="1"/>
        <end position="24"/>
    </location>
</feature>
<feature type="region of interest" description="Disordered" evidence="1">
    <location>
        <begin position="482"/>
        <end position="541"/>
    </location>
</feature>
<dbReference type="EMBL" id="JAOTOJ010000003">
    <property type="protein sequence ID" value="KAK9405096.1"/>
    <property type="molecule type" value="Genomic_DNA"/>
</dbReference>
<feature type="compositionally biased region" description="Gly residues" evidence="1">
    <location>
        <begin position="104"/>
        <end position="119"/>
    </location>
</feature>
<proteinExistence type="predicted"/>
<accession>A0AAW1BTL1</accession>